<sequence>MRAVDAVYTRIKELLSEKKMTMYMLAKRSGVPFSTISTMTRSKTVTLATIYGICEGFGMTLKEFFDSPLFARAAITD</sequence>
<dbReference type="Gene3D" id="1.10.260.40">
    <property type="entry name" value="lambda repressor-like DNA-binding domains"/>
    <property type="match status" value="1"/>
</dbReference>
<dbReference type="Proteomes" id="UP000823990">
    <property type="component" value="Unassembled WGS sequence"/>
</dbReference>
<proteinExistence type="predicted"/>
<feature type="domain" description="HTH cro/C1-type" evidence="1">
    <location>
        <begin position="11"/>
        <end position="64"/>
    </location>
</feature>
<reference evidence="2" key="2">
    <citation type="submission" date="2021-04" db="EMBL/GenBank/DDBJ databases">
        <authorList>
            <person name="Gilroy R."/>
        </authorList>
    </citation>
    <scope>NUCLEOTIDE SEQUENCE</scope>
    <source>
        <strain evidence="2">12435</strain>
    </source>
</reference>
<evidence type="ECO:0000313" key="2">
    <source>
        <dbReference type="EMBL" id="HIW02976.1"/>
    </source>
</evidence>
<accession>A0A9D1TSW3</accession>
<gene>
    <name evidence="2" type="ORF">H9892_06520</name>
</gene>
<evidence type="ECO:0000313" key="3">
    <source>
        <dbReference type="Proteomes" id="UP000823990"/>
    </source>
</evidence>
<dbReference type="GO" id="GO:0003677">
    <property type="term" value="F:DNA binding"/>
    <property type="evidence" value="ECO:0007669"/>
    <property type="project" value="InterPro"/>
</dbReference>
<comment type="caution">
    <text evidence="2">The sequence shown here is derived from an EMBL/GenBank/DDBJ whole genome shotgun (WGS) entry which is preliminary data.</text>
</comment>
<protein>
    <submittedName>
        <fullName evidence="2">Helix-turn-helix transcriptional regulator</fullName>
    </submittedName>
</protein>
<dbReference type="PROSITE" id="PS50943">
    <property type="entry name" value="HTH_CROC1"/>
    <property type="match status" value="1"/>
</dbReference>
<dbReference type="InterPro" id="IPR010982">
    <property type="entry name" value="Lambda_DNA-bd_dom_sf"/>
</dbReference>
<dbReference type="SMART" id="SM00530">
    <property type="entry name" value="HTH_XRE"/>
    <property type="match status" value="1"/>
</dbReference>
<dbReference type="SUPFAM" id="SSF47413">
    <property type="entry name" value="lambda repressor-like DNA-binding domains"/>
    <property type="match status" value="1"/>
</dbReference>
<reference evidence="2" key="1">
    <citation type="journal article" date="2021" name="PeerJ">
        <title>Extensive microbial diversity within the chicken gut microbiome revealed by metagenomics and culture.</title>
        <authorList>
            <person name="Gilroy R."/>
            <person name="Ravi A."/>
            <person name="Getino M."/>
            <person name="Pursley I."/>
            <person name="Horton D.L."/>
            <person name="Alikhan N.F."/>
            <person name="Baker D."/>
            <person name="Gharbi K."/>
            <person name="Hall N."/>
            <person name="Watson M."/>
            <person name="Adriaenssens E.M."/>
            <person name="Foster-Nyarko E."/>
            <person name="Jarju S."/>
            <person name="Secka A."/>
            <person name="Antonio M."/>
            <person name="Oren A."/>
            <person name="Chaudhuri R.R."/>
            <person name="La Ragione R."/>
            <person name="Hildebrand F."/>
            <person name="Pallen M.J."/>
        </authorList>
    </citation>
    <scope>NUCLEOTIDE SEQUENCE</scope>
    <source>
        <strain evidence="2">12435</strain>
    </source>
</reference>
<dbReference type="AlphaFoldDB" id="A0A9D1TSW3"/>
<dbReference type="InterPro" id="IPR001387">
    <property type="entry name" value="Cro/C1-type_HTH"/>
</dbReference>
<name>A0A9D1TSW3_9FIRM</name>
<dbReference type="Pfam" id="PF13443">
    <property type="entry name" value="HTH_26"/>
    <property type="match status" value="1"/>
</dbReference>
<dbReference type="CDD" id="cd00093">
    <property type="entry name" value="HTH_XRE"/>
    <property type="match status" value="1"/>
</dbReference>
<organism evidence="2 3">
    <name type="scientific">Candidatus Protoclostridium stercorigallinarum</name>
    <dbReference type="NCBI Taxonomy" id="2838741"/>
    <lineage>
        <taxon>Bacteria</taxon>
        <taxon>Bacillati</taxon>
        <taxon>Bacillota</taxon>
        <taxon>Clostridia</taxon>
        <taxon>Candidatus Protoclostridium</taxon>
    </lineage>
</organism>
<dbReference type="EMBL" id="DXHS01000108">
    <property type="protein sequence ID" value="HIW02976.1"/>
    <property type="molecule type" value="Genomic_DNA"/>
</dbReference>
<evidence type="ECO:0000259" key="1">
    <source>
        <dbReference type="PROSITE" id="PS50943"/>
    </source>
</evidence>